<evidence type="ECO:0000256" key="4">
    <source>
        <dbReference type="ARBA" id="ARBA00023316"/>
    </source>
</evidence>
<dbReference type="SUPFAM" id="SSF51445">
    <property type="entry name" value="(Trans)glycosidases"/>
    <property type="match status" value="1"/>
</dbReference>
<reference evidence="10 11" key="1">
    <citation type="submission" date="2016-07" db="EMBL/GenBank/DDBJ databases">
        <title>Pervasive Adenine N6-methylation of Active Genes in Fungi.</title>
        <authorList>
            <consortium name="DOE Joint Genome Institute"/>
            <person name="Mondo S.J."/>
            <person name="Dannebaum R.O."/>
            <person name="Kuo R.C."/>
            <person name="Labutti K."/>
            <person name="Haridas S."/>
            <person name="Kuo A."/>
            <person name="Salamov A."/>
            <person name="Ahrendt S.R."/>
            <person name="Lipzen A."/>
            <person name="Sullivan W."/>
            <person name="Andreopoulos W.B."/>
            <person name="Clum A."/>
            <person name="Lindquist E."/>
            <person name="Daum C."/>
            <person name="Ramamoorthy G.K."/>
            <person name="Gryganskyi A."/>
            <person name="Culley D."/>
            <person name="Magnuson J.K."/>
            <person name="James T.Y."/>
            <person name="O'Malley M.A."/>
            <person name="Stajich J.E."/>
            <person name="Spatafora J.W."/>
            <person name="Visel A."/>
            <person name="Grigoriev I.V."/>
        </authorList>
    </citation>
    <scope>NUCLEOTIDE SEQUENCE [LARGE SCALE GENOMIC DNA]</scope>
    <source>
        <strain evidence="10 11">68-887.2</strain>
    </source>
</reference>
<dbReference type="InterPro" id="IPR001547">
    <property type="entry name" value="Glyco_hydro_5"/>
</dbReference>
<dbReference type="Pfam" id="PF00150">
    <property type="entry name" value="Cellulase"/>
    <property type="match status" value="1"/>
</dbReference>
<protein>
    <recommendedName>
        <fullName evidence="6">glucan 1,3-beta-glucosidase</fullName>
        <ecNumber evidence="6">3.2.1.58</ecNumber>
    </recommendedName>
</protein>
<dbReference type="FunCoup" id="A0A1Y2BLK5">
    <property type="interactions" value="25"/>
</dbReference>
<dbReference type="Gene3D" id="3.20.20.80">
    <property type="entry name" value="Glycosidases"/>
    <property type="match status" value="1"/>
</dbReference>
<name>A0A1Y2BLK5_9TREE</name>
<keyword evidence="8" id="KW-0732">Signal</keyword>
<dbReference type="PANTHER" id="PTHR31297:SF42">
    <property type="entry name" value="GLYCOSIDE HYDROLASE FAMILY 5 DOMAIN-CONTAINING PROTEIN"/>
    <property type="match status" value="1"/>
</dbReference>
<evidence type="ECO:0000256" key="3">
    <source>
        <dbReference type="ARBA" id="ARBA00023295"/>
    </source>
</evidence>
<dbReference type="GO" id="GO:0004338">
    <property type="term" value="F:glucan exo-1,3-beta-glucosidase activity"/>
    <property type="evidence" value="ECO:0007669"/>
    <property type="project" value="UniProtKB-EC"/>
</dbReference>
<feature type="chain" id="PRO_5012214864" description="glucan 1,3-beta-glucosidase" evidence="8">
    <location>
        <begin position="25"/>
        <end position="435"/>
    </location>
</feature>
<dbReference type="InParanoid" id="A0A1Y2BLK5"/>
<organism evidence="10 11">
    <name type="scientific">Naematelia encephala</name>
    <dbReference type="NCBI Taxonomy" id="71784"/>
    <lineage>
        <taxon>Eukaryota</taxon>
        <taxon>Fungi</taxon>
        <taxon>Dikarya</taxon>
        <taxon>Basidiomycota</taxon>
        <taxon>Agaricomycotina</taxon>
        <taxon>Tremellomycetes</taxon>
        <taxon>Tremellales</taxon>
        <taxon>Naemateliaceae</taxon>
        <taxon>Naematelia</taxon>
    </lineage>
</organism>
<comment type="similarity">
    <text evidence="1 7">Belongs to the glycosyl hydrolase 5 (cellulase A) family.</text>
</comment>
<dbReference type="GO" id="GO:0071555">
    <property type="term" value="P:cell wall organization"/>
    <property type="evidence" value="ECO:0007669"/>
    <property type="project" value="UniProtKB-KW"/>
</dbReference>
<keyword evidence="4" id="KW-0961">Cell wall biogenesis/degradation</keyword>
<proteinExistence type="inferred from homology"/>
<evidence type="ECO:0000313" key="11">
    <source>
        <dbReference type="Proteomes" id="UP000193986"/>
    </source>
</evidence>
<gene>
    <name evidence="10" type="ORF">BCR39DRAFT_19610</name>
</gene>
<comment type="caution">
    <text evidence="10">The sequence shown here is derived from an EMBL/GenBank/DDBJ whole genome shotgun (WGS) entry which is preliminary data.</text>
</comment>
<accession>A0A1Y2BLK5</accession>
<dbReference type="STRING" id="71784.A0A1Y2BLK5"/>
<dbReference type="AlphaFoldDB" id="A0A1Y2BLK5"/>
<keyword evidence="11" id="KW-1185">Reference proteome</keyword>
<dbReference type="EMBL" id="MCFC01000001">
    <property type="protein sequence ID" value="ORY35550.1"/>
    <property type="molecule type" value="Genomic_DNA"/>
</dbReference>
<evidence type="ECO:0000256" key="6">
    <source>
        <dbReference type="ARBA" id="ARBA00038929"/>
    </source>
</evidence>
<keyword evidence="3 7" id="KW-0326">Glycosidase</keyword>
<dbReference type="PANTHER" id="PTHR31297">
    <property type="entry name" value="GLUCAN ENDO-1,6-BETA-GLUCOSIDASE B"/>
    <property type="match status" value="1"/>
</dbReference>
<dbReference type="InterPro" id="IPR017853">
    <property type="entry name" value="GH"/>
</dbReference>
<dbReference type="InterPro" id="IPR050386">
    <property type="entry name" value="Glycosyl_hydrolase_5"/>
</dbReference>
<evidence type="ECO:0000256" key="7">
    <source>
        <dbReference type="RuleBase" id="RU361153"/>
    </source>
</evidence>
<sequence>MRNSYLHSLAALLLPLALSVPASARAVESRDVNVGWPYGSEKIRGVNIGGWLVLEPFITPSLFENTANGGIVDEWTFSQYQDYDTAHSALVKHWNSWYTEDDFRQIAAAGLNHVRIPIGFWAYDVSGGEPYIQGQAAYLDKAIGWARNHGLKVIVDLHGAPGSQNGYDNSGHRGDPHWQDNASNVARTKNVIQSLSQKYSDPSYWQVVTALGLLNEPATYVSSQLLSTTRQYWYDAYGASRYPWAPEGSGSKSGLALIIHDGFQPLSTFDNYMPYPSFEDVFIDTHNYQVFNDDFQTWTWPRHLQGICDQASNYASSPLWLMVGEWSLATTDCAPSLNGRGIGARYDGSYSGSSYVGDCRTKSGDGSSFSQEYKDFMREFYDAQVQTYENNAQGWIHWTWKTEAAADWSYSAGLAGGWIPYDPTNHQHSIQSICG</sequence>
<dbReference type="GO" id="GO:0009251">
    <property type="term" value="P:glucan catabolic process"/>
    <property type="evidence" value="ECO:0007669"/>
    <property type="project" value="TreeGrafter"/>
</dbReference>
<evidence type="ECO:0000256" key="8">
    <source>
        <dbReference type="SAM" id="SignalP"/>
    </source>
</evidence>
<dbReference type="Proteomes" id="UP000193986">
    <property type="component" value="Unassembled WGS sequence"/>
</dbReference>
<comment type="catalytic activity">
    <reaction evidence="5">
        <text>Successive hydrolysis of beta-D-glucose units from the non-reducing ends of (1-&gt;3)-beta-D-glucans, releasing alpha-glucose.</text>
        <dbReference type="EC" id="3.2.1.58"/>
    </reaction>
</comment>
<evidence type="ECO:0000256" key="1">
    <source>
        <dbReference type="ARBA" id="ARBA00005641"/>
    </source>
</evidence>
<dbReference type="GO" id="GO:0005576">
    <property type="term" value="C:extracellular region"/>
    <property type="evidence" value="ECO:0007669"/>
    <property type="project" value="TreeGrafter"/>
</dbReference>
<dbReference type="FunFam" id="3.20.20.80:FF:000033">
    <property type="entry name" value="Glucan 1,3-beta-glucosidase A"/>
    <property type="match status" value="1"/>
</dbReference>
<dbReference type="EC" id="3.2.1.58" evidence="6"/>
<evidence type="ECO:0000256" key="5">
    <source>
        <dbReference type="ARBA" id="ARBA00036824"/>
    </source>
</evidence>
<feature type="domain" description="Glycoside hydrolase family 5" evidence="9">
    <location>
        <begin position="92"/>
        <end position="328"/>
    </location>
</feature>
<evidence type="ECO:0000256" key="2">
    <source>
        <dbReference type="ARBA" id="ARBA00022801"/>
    </source>
</evidence>
<evidence type="ECO:0000259" key="9">
    <source>
        <dbReference type="Pfam" id="PF00150"/>
    </source>
</evidence>
<keyword evidence="2 7" id="KW-0378">Hydrolase</keyword>
<dbReference type="OrthoDB" id="62120at2759"/>
<evidence type="ECO:0000313" key="10">
    <source>
        <dbReference type="EMBL" id="ORY35550.1"/>
    </source>
</evidence>
<feature type="signal peptide" evidence="8">
    <location>
        <begin position="1"/>
        <end position="24"/>
    </location>
</feature>
<dbReference type="GO" id="GO:0009986">
    <property type="term" value="C:cell surface"/>
    <property type="evidence" value="ECO:0007669"/>
    <property type="project" value="TreeGrafter"/>
</dbReference>